<keyword evidence="4" id="KW-1185">Reference proteome</keyword>
<evidence type="ECO:0000256" key="2">
    <source>
        <dbReference type="SAM" id="MobiDB-lite"/>
    </source>
</evidence>
<evidence type="ECO:0000313" key="3">
    <source>
        <dbReference type="EnsemblProtists" id="EOD40684"/>
    </source>
</evidence>
<organism evidence="3 4">
    <name type="scientific">Emiliania huxleyi (strain CCMP1516)</name>
    <dbReference type="NCBI Taxonomy" id="280463"/>
    <lineage>
        <taxon>Eukaryota</taxon>
        <taxon>Haptista</taxon>
        <taxon>Haptophyta</taxon>
        <taxon>Prymnesiophyceae</taxon>
        <taxon>Isochrysidales</taxon>
        <taxon>Noelaerhabdaceae</taxon>
        <taxon>Emiliania</taxon>
    </lineage>
</organism>
<dbReference type="EnsemblProtists" id="EOD40684">
    <property type="protein sequence ID" value="EOD40684"/>
    <property type="gene ID" value="EMIHUDRAFT_108360"/>
</dbReference>
<dbReference type="AlphaFoldDB" id="A0A0D3KY49"/>
<dbReference type="GeneID" id="17285954"/>
<feature type="region of interest" description="Disordered" evidence="2">
    <location>
        <begin position="177"/>
        <end position="200"/>
    </location>
</feature>
<reference evidence="3" key="2">
    <citation type="submission" date="2024-10" db="UniProtKB">
        <authorList>
            <consortium name="EnsemblProtists"/>
        </authorList>
    </citation>
    <scope>IDENTIFICATION</scope>
</reference>
<protein>
    <recommendedName>
        <fullName evidence="5">REM-1 domain-containing protein</fullName>
    </recommendedName>
</protein>
<dbReference type="KEGG" id="ehx:EMIHUDRAFT_108360"/>
<accession>A0A0D3KY49</accession>
<feature type="coiled-coil region" evidence="1">
    <location>
        <begin position="16"/>
        <end position="50"/>
    </location>
</feature>
<reference evidence="4" key="1">
    <citation type="journal article" date="2013" name="Nature">
        <title>Pan genome of the phytoplankton Emiliania underpins its global distribution.</title>
        <authorList>
            <person name="Read B.A."/>
            <person name="Kegel J."/>
            <person name="Klute M.J."/>
            <person name="Kuo A."/>
            <person name="Lefebvre S.C."/>
            <person name="Maumus F."/>
            <person name="Mayer C."/>
            <person name="Miller J."/>
            <person name="Monier A."/>
            <person name="Salamov A."/>
            <person name="Young J."/>
            <person name="Aguilar M."/>
            <person name="Claverie J.M."/>
            <person name="Frickenhaus S."/>
            <person name="Gonzalez K."/>
            <person name="Herman E.K."/>
            <person name="Lin Y.C."/>
            <person name="Napier J."/>
            <person name="Ogata H."/>
            <person name="Sarno A.F."/>
            <person name="Shmutz J."/>
            <person name="Schroeder D."/>
            <person name="de Vargas C."/>
            <person name="Verret F."/>
            <person name="von Dassow P."/>
            <person name="Valentin K."/>
            <person name="Van de Peer Y."/>
            <person name="Wheeler G."/>
            <person name="Dacks J.B."/>
            <person name="Delwiche C.F."/>
            <person name="Dyhrman S.T."/>
            <person name="Glockner G."/>
            <person name="John U."/>
            <person name="Richards T."/>
            <person name="Worden A.Z."/>
            <person name="Zhang X."/>
            <person name="Grigoriev I.V."/>
            <person name="Allen A.E."/>
            <person name="Bidle K."/>
            <person name="Borodovsky M."/>
            <person name="Bowler C."/>
            <person name="Brownlee C."/>
            <person name="Cock J.M."/>
            <person name="Elias M."/>
            <person name="Gladyshev V.N."/>
            <person name="Groth M."/>
            <person name="Guda C."/>
            <person name="Hadaegh A."/>
            <person name="Iglesias-Rodriguez M.D."/>
            <person name="Jenkins J."/>
            <person name="Jones B.M."/>
            <person name="Lawson T."/>
            <person name="Leese F."/>
            <person name="Lindquist E."/>
            <person name="Lobanov A."/>
            <person name="Lomsadze A."/>
            <person name="Malik S.B."/>
            <person name="Marsh M.E."/>
            <person name="Mackinder L."/>
            <person name="Mock T."/>
            <person name="Mueller-Roeber B."/>
            <person name="Pagarete A."/>
            <person name="Parker M."/>
            <person name="Probert I."/>
            <person name="Quesneville H."/>
            <person name="Raines C."/>
            <person name="Rensing S.A."/>
            <person name="Riano-Pachon D.M."/>
            <person name="Richier S."/>
            <person name="Rokitta S."/>
            <person name="Shiraiwa Y."/>
            <person name="Soanes D.M."/>
            <person name="van der Giezen M."/>
            <person name="Wahlund T.M."/>
            <person name="Williams B."/>
            <person name="Wilson W."/>
            <person name="Wolfe G."/>
            <person name="Wurch L.L."/>
        </authorList>
    </citation>
    <scope>NUCLEOTIDE SEQUENCE</scope>
</reference>
<evidence type="ECO:0000313" key="4">
    <source>
        <dbReference type="Proteomes" id="UP000013827"/>
    </source>
</evidence>
<dbReference type="RefSeq" id="XP_005793113.1">
    <property type="nucleotide sequence ID" value="XM_005793056.1"/>
</dbReference>
<sequence length="200" mass="21293">MEPGGATGGATLKDLRSEDKLKIGNLLRELARAQREGQQATRERSQIAARLQAMRSQNDLIVQACALAASAHREAAELRGKFRHSLQLLKAYQERIGHNAEPPPAAESIAEPPGAGAADEGAHVVSGCAAADAAKLVDLISDLELDCGGARGAGYQRAALAPLNLTALSSRAITPQRLRLPQPHQLLPPPRLPPPRRKLR</sequence>
<evidence type="ECO:0008006" key="5">
    <source>
        <dbReference type="Google" id="ProtNLM"/>
    </source>
</evidence>
<evidence type="ECO:0000256" key="1">
    <source>
        <dbReference type="SAM" id="Coils"/>
    </source>
</evidence>
<proteinExistence type="predicted"/>
<feature type="region of interest" description="Disordered" evidence="2">
    <location>
        <begin position="98"/>
        <end position="120"/>
    </location>
</feature>
<dbReference type="PaxDb" id="2903-EOD40684"/>
<name>A0A0D3KY49_EMIH1</name>
<dbReference type="Proteomes" id="UP000013827">
    <property type="component" value="Unassembled WGS sequence"/>
</dbReference>
<feature type="compositionally biased region" description="Low complexity" evidence="2">
    <location>
        <begin position="106"/>
        <end position="119"/>
    </location>
</feature>
<keyword evidence="1" id="KW-0175">Coiled coil</keyword>
<dbReference type="HOGENOM" id="CLU_1368447_0_0_1"/>